<protein>
    <submittedName>
        <fullName evidence="7">MauE/DoxX family redox-associated membrane protein</fullName>
    </submittedName>
</protein>
<comment type="caution">
    <text evidence="7">The sequence shown here is derived from an EMBL/GenBank/DDBJ whole genome shotgun (WGS) entry which is preliminary data.</text>
</comment>
<comment type="subcellular location">
    <subcellularLocation>
        <location evidence="1">Membrane</location>
        <topology evidence="1">Multi-pass membrane protein</topology>
    </subcellularLocation>
</comment>
<keyword evidence="4 5" id="KW-0472">Membrane</keyword>
<dbReference type="InterPro" id="IPR009908">
    <property type="entry name" value="Methylamine_util_MauE"/>
</dbReference>
<keyword evidence="2 5" id="KW-0812">Transmembrane</keyword>
<dbReference type="RefSeq" id="WP_379520164.1">
    <property type="nucleotide sequence ID" value="NZ_JBHSPA010000056.1"/>
</dbReference>
<feature type="transmembrane region" description="Helical" evidence="5">
    <location>
        <begin position="71"/>
        <end position="91"/>
    </location>
</feature>
<feature type="transmembrane region" description="Helical" evidence="5">
    <location>
        <begin position="7"/>
        <end position="24"/>
    </location>
</feature>
<evidence type="ECO:0000256" key="4">
    <source>
        <dbReference type="ARBA" id="ARBA00023136"/>
    </source>
</evidence>
<dbReference type="Proteomes" id="UP001596058">
    <property type="component" value="Unassembled WGS sequence"/>
</dbReference>
<evidence type="ECO:0000256" key="3">
    <source>
        <dbReference type="ARBA" id="ARBA00022989"/>
    </source>
</evidence>
<sequence>MIYLVHLCRVVIALVFLAALVSKLRGPAEFVSSMRDLGVFPASAARATGITIVSAEFAAIVLILTPGTERAGLLLAAALLCGFSLGIAASLKGTQESAASPKPTRKAAVCRCFGSSGLPVGRHHIARNIVLAVIGATGALAPGSGSAPAHPAGVVIALFAGALLAFFAITLDTLIALFLPQAVRR</sequence>
<gene>
    <name evidence="7" type="ORF">ACFPZ3_43100</name>
</gene>
<evidence type="ECO:0000259" key="6">
    <source>
        <dbReference type="Pfam" id="PF07291"/>
    </source>
</evidence>
<organism evidence="7 8">
    <name type="scientific">Nonomuraea insulae</name>
    <dbReference type="NCBI Taxonomy" id="1616787"/>
    <lineage>
        <taxon>Bacteria</taxon>
        <taxon>Bacillati</taxon>
        <taxon>Actinomycetota</taxon>
        <taxon>Actinomycetes</taxon>
        <taxon>Streptosporangiales</taxon>
        <taxon>Streptosporangiaceae</taxon>
        <taxon>Nonomuraea</taxon>
    </lineage>
</organism>
<evidence type="ECO:0000256" key="1">
    <source>
        <dbReference type="ARBA" id="ARBA00004141"/>
    </source>
</evidence>
<feature type="transmembrane region" description="Helical" evidence="5">
    <location>
        <begin position="44"/>
        <end position="64"/>
    </location>
</feature>
<reference evidence="8" key="1">
    <citation type="journal article" date="2019" name="Int. J. Syst. Evol. Microbiol.">
        <title>The Global Catalogue of Microorganisms (GCM) 10K type strain sequencing project: providing services to taxonomists for standard genome sequencing and annotation.</title>
        <authorList>
            <consortium name="The Broad Institute Genomics Platform"/>
            <consortium name="The Broad Institute Genome Sequencing Center for Infectious Disease"/>
            <person name="Wu L."/>
            <person name="Ma J."/>
        </authorList>
    </citation>
    <scope>NUCLEOTIDE SEQUENCE [LARGE SCALE GENOMIC DNA]</scope>
    <source>
        <strain evidence="8">CCUG 53903</strain>
    </source>
</reference>
<evidence type="ECO:0000256" key="2">
    <source>
        <dbReference type="ARBA" id="ARBA00022692"/>
    </source>
</evidence>
<feature type="domain" description="Methylamine utilisation protein MauE" evidence="6">
    <location>
        <begin position="3"/>
        <end position="140"/>
    </location>
</feature>
<dbReference type="EMBL" id="JBHSPA010000056">
    <property type="protein sequence ID" value="MFC5830682.1"/>
    <property type="molecule type" value="Genomic_DNA"/>
</dbReference>
<keyword evidence="8" id="KW-1185">Reference proteome</keyword>
<name>A0ABW1CZT9_9ACTN</name>
<proteinExistence type="predicted"/>
<evidence type="ECO:0000313" key="7">
    <source>
        <dbReference type="EMBL" id="MFC5830682.1"/>
    </source>
</evidence>
<keyword evidence="3 5" id="KW-1133">Transmembrane helix</keyword>
<evidence type="ECO:0000313" key="8">
    <source>
        <dbReference type="Proteomes" id="UP001596058"/>
    </source>
</evidence>
<feature type="transmembrane region" description="Helical" evidence="5">
    <location>
        <begin position="154"/>
        <end position="179"/>
    </location>
</feature>
<evidence type="ECO:0000256" key="5">
    <source>
        <dbReference type="SAM" id="Phobius"/>
    </source>
</evidence>
<dbReference type="Pfam" id="PF07291">
    <property type="entry name" value="MauE"/>
    <property type="match status" value="1"/>
</dbReference>
<accession>A0ABW1CZT9</accession>